<dbReference type="Gene3D" id="1.20.58.220">
    <property type="entry name" value="Phosphate transport system protein phou homolog 2, domain 2"/>
    <property type="match status" value="1"/>
</dbReference>
<dbReference type="Pfam" id="PF01865">
    <property type="entry name" value="PhoU_div"/>
    <property type="match status" value="1"/>
</dbReference>
<dbReference type="SUPFAM" id="SSF109755">
    <property type="entry name" value="PhoU-like"/>
    <property type="match status" value="1"/>
</dbReference>
<dbReference type="AlphaFoldDB" id="A0A381TQT1"/>
<comment type="similarity">
    <text evidence="1">Belongs to the UPF0111 family.</text>
</comment>
<feature type="non-terminal residue" evidence="2">
    <location>
        <position position="1"/>
    </location>
</feature>
<dbReference type="PANTHER" id="PTHR36536:SF3">
    <property type="entry name" value="UPF0111 PROTEIN HI_1603"/>
    <property type="match status" value="1"/>
</dbReference>
<evidence type="ECO:0000313" key="2">
    <source>
        <dbReference type="EMBL" id="SVA18179.1"/>
    </source>
</evidence>
<gene>
    <name evidence="2" type="ORF">METZ01_LOCUS71033</name>
</gene>
<dbReference type="InterPro" id="IPR002727">
    <property type="entry name" value="DUF47"/>
</dbReference>
<dbReference type="InterPro" id="IPR038078">
    <property type="entry name" value="PhoU-like_sf"/>
</dbReference>
<dbReference type="NCBIfam" id="TIGR00153">
    <property type="entry name" value="TIGR00153 family protein"/>
    <property type="match status" value="1"/>
</dbReference>
<evidence type="ECO:0008006" key="3">
    <source>
        <dbReference type="Google" id="ProtNLM"/>
    </source>
</evidence>
<proteinExistence type="inferred from homology"/>
<protein>
    <recommendedName>
        <fullName evidence="3">TIGR00153 family protein</fullName>
    </recommendedName>
</protein>
<dbReference type="EMBL" id="UINC01004973">
    <property type="protein sequence ID" value="SVA18179.1"/>
    <property type="molecule type" value="Genomic_DNA"/>
</dbReference>
<organism evidence="2">
    <name type="scientific">marine metagenome</name>
    <dbReference type="NCBI Taxonomy" id="408172"/>
    <lineage>
        <taxon>unclassified sequences</taxon>
        <taxon>metagenomes</taxon>
        <taxon>ecological metagenomes</taxon>
    </lineage>
</organism>
<reference evidence="2" key="1">
    <citation type="submission" date="2018-05" db="EMBL/GenBank/DDBJ databases">
        <authorList>
            <person name="Lanie J.A."/>
            <person name="Ng W.-L."/>
            <person name="Kazmierczak K.M."/>
            <person name="Andrzejewski T.M."/>
            <person name="Davidsen T.M."/>
            <person name="Wayne K.J."/>
            <person name="Tettelin H."/>
            <person name="Glass J.I."/>
            <person name="Rusch D."/>
            <person name="Podicherti R."/>
            <person name="Tsui H.-C.T."/>
            <person name="Winkler M.E."/>
        </authorList>
    </citation>
    <scope>NUCLEOTIDE SEQUENCE</scope>
</reference>
<name>A0A381TQT1_9ZZZZ</name>
<sequence>VRSAPTLVTYGEPFHSHRISILLGSGQSCPWYRDGRGRADQRLLIGCIHLGGKIMSRGSFLDLLAQSPVKPMLEHAMIAGNCTDELGVFIAALNKNDWQGAIKSRERIVELEHEADDLKREIRGHLPKSLFLPVPRADLLDLIRLVDRLPNTVKDISGLMTGRKMQVPEGIRVSFTDFVTKAVNTARQASESVERLDDLFRAAFRGEIAKTLGVLVQRLDALEHETDEAEIAVRAELFAVENDITPIEVVFLYEVVKEIGELADRAQQVGHRLLMLVAK</sequence>
<accession>A0A381TQT1</accession>
<dbReference type="PANTHER" id="PTHR36536">
    <property type="entry name" value="UPF0111 PROTEIN HI_1603"/>
    <property type="match status" value="1"/>
</dbReference>
<evidence type="ECO:0000256" key="1">
    <source>
        <dbReference type="ARBA" id="ARBA00008591"/>
    </source>
</evidence>
<dbReference type="InterPro" id="IPR018445">
    <property type="entry name" value="Put_Phosphate_transp_reg"/>
</dbReference>